<keyword evidence="2" id="KW-0540">Nuclease</keyword>
<dbReference type="RefSeq" id="WP_306885448.1">
    <property type="nucleotide sequence ID" value="NZ_JAUSUL010000002.1"/>
</dbReference>
<evidence type="ECO:0000256" key="2">
    <source>
        <dbReference type="ARBA" id="ARBA00022722"/>
    </source>
</evidence>
<organism evidence="8 9">
    <name type="scientific">Amorphus orientalis</name>
    <dbReference type="NCBI Taxonomy" id="649198"/>
    <lineage>
        <taxon>Bacteria</taxon>
        <taxon>Pseudomonadati</taxon>
        <taxon>Pseudomonadota</taxon>
        <taxon>Alphaproteobacteria</taxon>
        <taxon>Hyphomicrobiales</taxon>
        <taxon>Amorphaceae</taxon>
        <taxon>Amorphus</taxon>
    </lineage>
</organism>
<evidence type="ECO:0000256" key="3">
    <source>
        <dbReference type="ARBA" id="ARBA00022759"/>
    </source>
</evidence>
<sequence length="293" mass="31652">MTLSSMTGFASARGEADGVSWAWEARSVNGRGLDVRLRLPPGWDRLDPVVRDRVSKRFKRGNVSISLAVSQTESVARYTLNESHLEAILALIRPLQASGEVAPPSADGLLAIKGVLEPVEVASTSDEGLDERILGDLDRLLAMLEENRRAEGTRLAGVVRAQVTAISDLAKSARAHPSRSTEAVRDRLAAQVTALLDASNSLDEARLYQEAALLATRADIAEELDRLDGHVEAAAALLSDGGAVGRRLDFLAQECHREANTLTSKSVHRDVTALGLELKVVIDQLREQVQNLE</sequence>
<proteinExistence type="inferred from homology"/>
<evidence type="ECO:0000256" key="1">
    <source>
        <dbReference type="ARBA" id="ARBA00001968"/>
    </source>
</evidence>
<evidence type="ECO:0000256" key="5">
    <source>
        <dbReference type="ARBA" id="ARBA00035648"/>
    </source>
</evidence>
<dbReference type="GO" id="GO:0004521">
    <property type="term" value="F:RNA endonuclease activity"/>
    <property type="evidence" value="ECO:0007669"/>
    <property type="project" value="InterPro"/>
</dbReference>
<dbReference type="InterPro" id="IPR013527">
    <property type="entry name" value="YicC-like_N"/>
</dbReference>
<name>A0AAE3VPZ7_9HYPH</name>
<dbReference type="GO" id="GO:0016787">
    <property type="term" value="F:hydrolase activity"/>
    <property type="evidence" value="ECO:0007669"/>
    <property type="project" value="UniProtKB-KW"/>
</dbReference>
<feature type="domain" description="Endoribonuclease YicC-like N-terminal" evidence="6">
    <location>
        <begin position="4"/>
        <end position="156"/>
    </location>
</feature>
<dbReference type="InterPro" id="IPR013551">
    <property type="entry name" value="YicC-like_C"/>
</dbReference>
<feature type="domain" description="Endoribonuclease YicC-like C-terminal" evidence="7">
    <location>
        <begin position="178"/>
        <end position="293"/>
    </location>
</feature>
<evidence type="ECO:0000256" key="4">
    <source>
        <dbReference type="ARBA" id="ARBA00022801"/>
    </source>
</evidence>
<keyword evidence="9" id="KW-1185">Reference proteome</keyword>
<evidence type="ECO:0000313" key="8">
    <source>
        <dbReference type="EMBL" id="MDQ0315621.1"/>
    </source>
</evidence>
<dbReference type="AlphaFoldDB" id="A0AAE3VPZ7"/>
<dbReference type="Proteomes" id="UP001229244">
    <property type="component" value="Unassembled WGS sequence"/>
</dbReference>
<dbReference type="InterPro" id="IPR005229">
    <property type="entry name" value="YicC/YloC-like"/>
</dbReference>
<evidence type="ECO:0000259" key="6">
    <source>
        <dbReference type="Pfam" id="PF03755"/>
    </source>
</evidence>
<dbReference type="PANTHER" id="PTHR30636">
    <property type="entry name" value="UPF0701 PROTEIN YICC"/>
    <property type="match status" value="1"/>
</dbReference>
<dbReference type="Pfam" id="PF08340">
    <property type="entry name" value="YicC-like_C"/>
    <property type="match status" value="1"/>
</dbReference>
<protein>
    <submittedName>
        <fullName evidence="8">Uncharacterized protein (TIGR00255 family)</fullName>
    </submittedName>
</protein>
<comment type="similarity">
    <text evidence="5">Belongs to the YicC/YloC family.</text>
</comment>
<dbReference type="PANTHER" id="PTHR30636:SF3">
    <property type="entry name" value="UPF0701 PROTEIN YICC"/>
    <property type="match status" value="1"/>
</dbReference>
<keyword evidence="3" id="KW-0255">Endonuclease</keyword>
<dbReference type="Pfam" id="PF03755">
    <property type="entry name" value="YicC-like_N"/>
    <property type="match status" value="1"/>
</dbReference>
<comment type="cofactor">
    <cofactor evidence="1">
        <name>a divalent metal cation</name>
        <dbReference type="ChEBI" id="CHEBI:60240"/>
    </cofactor>
</comment>
<evidence type="ECO:0000313" key="9">
    <source>
        <dbReference type="Proteomes" id="UP001229244"/>
    </source>
</evidence>
<gene>
    <name evidence="8" type="ORF">J2S73_002078</name>
</gene>
<comment type="caution">
    <text evidence="8">The sequence shown here is derived from an EMBL/GenBank/DDBJ whole genome shotgun (WGS) entry which is preliminary data.</text>
</comment>
<keyword evidence="4" id="KW-0378">Hydrolase</keyword>
<dbReference type="NCBIfam" id="TIGR00255">
    <property type="entry name" value="YicC/YloC family endoribonuclease"/>
    <property type="match status" value="1"/>
</dbReference>
<accession>A0AAE3VPZ7</accession>
<evidence type="ECO:0000259" key="7">
    <source>
        <dbReference type="Pfam" id="PF08340"/>
    </source>
</evidence>
<reference evidence="8" key="1">
    <citation type="submission" date="2023-07" db="EMBL/GenBank/DDBJ databases">
        <title>Genomic Encyclopedia of Type Strains, Phase IV (KMG-IV): sequencing the most valuable type-strain genomes for metagenomic binning, comparative biology and taxonomic classification.</title>
        <authorList>
            <person name="Goeker M."/>
        </authorList>
    </citation>
    <scope>NUCLEOTIDE SEQUENCE</scope>
    <source>
        <strain evidence="8">DSM 21202</strain>
    </source>
</reference>
<dbReference type="EMBL" id="JAUSUL010000002">
    <property type="protein sequence ID" value="MDQ0315621.1"/>
    <property type="molecule type" value="Genomic_DNA"/>
</dbReference>